<dbReference type="PANTHER" id="PTHR43311">
    <property type="entry name" value="GLUTAMATE--TRNA LIGASE"/>
    <property type="match status" value="1"/>
</dbReference>
<dbReference type="InterPro" id="IPR020058">
    <property type="entry name" value="Glu/Gln-tRNA-synth_Ib_cat-dom"/>
</dbReference>
<dbReference type="InterPro" id="IPR045462">
    <property type="entry name" value="aa-tRNA-synth_I_cd-bd"/>
</dbReference>
<keyword evidence="4 7" id="KW-0067">ATP-binding</keyword>
<proteinExistence type="inferred from homology"/>
<feature type="domain" description="Aminoacyl-tRNA synthetase class I anticodon-binding" evidence="9">
    <location>
        <begin position="199"/>
        <end position="319"/>
    </location>
</feature>
<keyword evidence="6 7" id="KW-0030">Aminoacyl-tRNA synthetase</keyword>
<keyword evidence="5 7" id="KW-0648">Protein biosynthesis</keyword>
<evidence type="ECO:0000256" key="6">
    <source>
        <dbReference type="ARBA" id="ARBA00023146"/>
    </source>
</evidence>
<evidence type="ECO:0000256" key="2">
    <source>
        <dbReference type="ARBA" id="ARBA00022598"/>
    </source>
</evidence>
<sequence length="320" mass="36729">KRVSKGETHVIRLDVPDTGATTFVDLIRGEISFENALIDDQVLLKSDGFPTYHLGVVVDDHLMEISHIIRGEEWISSTPKHILLYIFFGWGLPQFAHVSVLRNPDRSKLSKRKNPVWVADYKARGYLPEVIKNYLATMAWAYPGGKDIFTVNEMIEKFTLEAVQTTAPIFDAEKLRWMNGEYLRQKTDQELKDLLYQYVSMLTKEHDVLVGKILPLIRDRMKLLSEFESLAGFFFEKPKKFERPVKPEYITLAKDTLGNCDWKHDAMEQSIRRTAITSGVKAKDIFMELRIAVTGKSVGPPILESLDILGREEVLQRLTN</sequence>
<evidence type="ECO:0000256" key="4">
    <source>
        <dbReference type="ARBA" id="ARBA00022840"/>
    </source>
</evidence>
<dbReference type="InterPro" id="IPR008925">
    <property type="entry name" value="aa_tRNA-synth_I_cd-bd_sf"/>
</dbReference>
<dbReference type="SUPFAM" id="SSF52374">
    <property type="entry name" value="Nucleotidylyl transferase"/>
    <property type="match status" value="1"/>
</dbReference>
<dbReference type="GO" id="GO:0005524">
    <property type="term" value="F:ATP binding"/>
    <property type="evidence" value="ECO:0007669"/>
    <property type="project" value="UniProtKB-KW"/>
</dbReference>
<evidence type="ECO:0000256" key="3">
    <source>
        <dbReference type="ARBA" id="ARBA00022741"/>
    </source>
</evidence>
<feature type="domain" description="Glutamyl/glutaminyl-tRNA synthetase class Ib catalytic" evidence="8">
    <location>
        <begin position="2"/>
        <end position="177"/>
    </location>
</feature>
<evidence type="ECO:0000256" key="7">
    <source>
        <dbReference type="RuleBase" id="RU363037"/>
    </source>
</evidence>
<dbReference type="Gene3D" id="3.40.50.620">
    <property type="entry name" value="HUPs"/>
    <property type="match status" value="1"/>
</dbReference>
<dbReference type="InterPro" id="IPR020751">
    <property type="entry name" value="aa-tRNA-synth_I_codon-bd_sub2"/>
</dbReference>
<evidence type="ECO:0000259" key="9">
    <source>
        <dbReference type="Pfam" id="PF19269"/>
    </source>
</evidence>
<evidence type="ECO:0000313" key="11">
    <source>
        <dbReference type="Proteomes" id="UP000176450"/>
    </source>
</evidence>
<name>A0A1F6B2X8_9BACT</name>
<dbReference type="InterPro" id="IPR004527">
    <property type="entry name" value="Glu-tRNA-ligase_bac/mito"/>
</dbReference>
<protein>
    <submittedName>
        <fullName evidence="10">Glutamate--tRNA ligase</fullName>
    </submittedName>
</protein>
<dbReference type="InterPro" id="IPR049940">
    <property type="entry name" value="GluQ/Sye"/>
</dbReference>
<accession>A0A1F6B2X8</accession>
<dbReference type="GO" id="GO:0005829">
    <property type="term" value="C:cytosol"/>
    <property type="evidence" value="ECO:0007669"/>
    <property type="project" value="TreeGrafter"/>
</dbReference>
<evidence type="ECO:0000313" key="10">
    <source>
        <dbReference type="EMBL" id="OGG31268.1"/>
    </source>
</evidence>
<dbReference type="GO" id="GO:0000049">
    <property type="term" value="F:tRNA binding"/>
    <property type="evidence" value="ECO:0007669"/>
    <property type="project" value="InterPro"/>
</dbReference>
<keyword evidence="2 7" id="KW-0436">Ligase</keyword>
<dbReference type="EMBL" id="MFJX01000018">
    <property type="protein sequence ID" value="OGG31268.1"/>
    <property type="molecule type" value="Genomic_DNA"/>
</dbReference>
<dbReference type="GO" id="GO:0006424">
    <property type="term" value="P:glutamyl-tRNA aminoacylation"/>
    <property type="evidence" value="ECO:0007669"/>
    <property type="project" value="InterPro"/>
</dbReference>
<dbReference type="Proteomes" id="UP000176450">
    <property type="component" value="Unassembled WGS sequence"/>
</dbReference>
<dbReference type="Pfam" id="PF00749">
    <property type="entry name" value="tRNA-synt_1c"/>
    <property type="match status" value="1"/>
</dbReference>
<dbReference type="SUPFAM" id="SSF48163">
    <property type="entry name" value="An anticodon-binding domain of class I aminoacyl-tRNA synthetases"/>
    <property type="match status" value="1"/>
</dbReference>
<dbReference type="Pfam" id="PF19269">
    <property type="entry name" value="Anticodon_2"/>
    <property type="match status" value="1"/>
</dbReference>
<comment type="caution">
    <text evidence="10">The sequence shown here is derived from an EMBL/GenBank/DDBJ whole genome shotgun (WGS) entry which is preliminary data.</text>
</comment>
<gene>
    <name evidence="10" type="ORF">A3A63_01125</name>
</gene>
<keyword evidence="3 7" id="KW-0547">Nucleotide-binding</keyword>
<comment type="similarity">
    <text evidence="1">Belongs to the class-I aminoacyl-tRNA synthetase family. Glutamate--tRNA ligase type 1 subfamily.</text>
</comment>
<dbReference type="Gene3D" id="1.10.10.350">
    <property type="match status" value="1"/>
</dbReference>
<evidence type="ECO:0000256" key="1">
    <source>
        <dbReference type="ARBA" id="ARBA00007894"/>
    </source>
</evidence>
<dbReference type="PANTHER" id="PTHR43311:SF2">
    <property type="entry name" value="GLUTAMATE--TRNA LIGASE, MITOCHONDRIAL-RELATED"/>
    <property type="match status" value="1"/>
</dbReference>
<dbReference type="AlphaFoldDB" id="A0A1F6B2X8"/>
<dbReference type="NCBIfam" id="TIGR00464">
    <property type="entry name" value="gltX_bact"/>
    <property type="match status" value="1"/>
</dbReference>
<evidence type="ECO:0000256" key="5">
    <source>
        <dbReference type="ARBA" id="ARBA00022917"/>
    </source>
</evidence>
<evidence type="ECO:0000259" key="8">
    <source>
        <dbReference type="Pfam" id="PF00749"/>
    </source>
</evidence>
<dbReference type="InterPro" id="IPR014729">
    <property type="entry name" value="Rossmann-like_a/b/a_fold"/>
</dbReference>
<dbReference type="GO" id="GO:0004818">
    <property type="term" value="F:glutamate-tRNA ligase activity"/>
    <property type="evidence" value="ECO:0007669"/>
    <property type="project" value="InterPro"/>
</dbReference>
<organism evidence="10 11">
    <name type="scientific">Candidatus Gottesmanbacteria bacterium RIFCSPLOWO2_01_FULL_46_9</name>
    <dbReference type="NCBI Taxonomy" id="1798394"/>
    <lineage>
        <taxon>Bacteria</taxon>
        <taxon>Candidatus Gottesmaniibacteriota</taxon>
    </lineage>
</organism>
<feature type="non-terminal residue" evidence="10">
    <location>
        <position position="1"/>
    </location>
</feature>
<reference evidence="10 11" key="1">
    <citation type="journal article" date="2016" name="Nat. Commun.">
        <title>Thousands of microbial genomes shed light on interconnected biogeochemical processes in an aquifer system.</title>
        <authorList>
            <person name="Anantharaman K."/>
            <person name="Brown C.T."/>
            <person name="Hug L.A."/>
            <person name="Sharon I."/>
            <person name="Castelle C.J."/>
            <person name="Probst A.J."/>
            <person name="Thomas B.C."/>
            <person name="Singh A."/>
            <person name="Wilkins M.J."/>
            <person name="Karaoz U."/>
            <person name="Brodie E.L."/>
            <person name="Williams K.H."/>
            <person name="Hubbard S.S."/>
            <person name="Banfield J.F."/>
        </authorList>
    </citation>
    <scope>NUCLEOTIDE SEQUENCE [LARGE SCALE GENOMIC DNA]</scope>
</reference>